<dbReference type="KEGG" id="mgad:MGAD_24140"/>
<dbReference type="InterPro" id="IPR054877">
    <property type="entry name" value="PthPhpthDimycoMt"/>
</dbReference>
<dbReference type="GO" id="GO:0003838">
    <property type="term" value="F:sterol 24-C-methyltransferase activity"/>
    <property type="evidence" value="ECO:0007669"/>
    <property type="project" value="TreeGrafter"/>
</dbReference>
<reference evidence="5" key="3">
    <citation type="journal article" date="2023" name="Environ. Microbiol.">
        <title>The 2-methylpropene degradation pathway in Mycobacteriaceae family strains.</title>
        <authorList>
            <person name="Helbich S."/>
            <person name="Barrantes I."/>
            <person name="Dos Anjos Borges L.G."/>
            <person name="Pieper D.H."/>
            <person name="Vainshtein Y."/>
            <person name="Sohn K."/>
            <person name="Engesser K.H."/>
        </authorList>
    </citation>
    <scope>NUCLEOTIDE SEQUENCE</scope>
    <source>
        <strain evidence="5">IBE100</strain>
    </source>
</reference>
<organism evidence="4 6">
    <name type="scientific">Mycolicibacterium gadium</name>
    <name type="common">Mycobacterium gadium</name>
    <dbReference type="NCBI Taxonomy" id="1794"/>
    <lineage>
        <taxon>Bacteria</taxon>
        <taxon>Bacillati</taxon>
        <taxon>Actinomycetota</taxon>
        <taxon>Actinomycetes</taxon>
        <taxon>Mycobacteriales</taxon>
        <taxon>Mycobacteriaceae</taxon>
        <taxon>Mycolicibacterium</taxon>
    </lineage>
</organism>
<dbReference type="PANTHER" id="PTHR44068:SF1">
    <property type="entry name" value="HYPOTHETICAL LOC100005854"/>
    <property type="match status" value="1"/>
</dbReference>
<evidence type="ECO:0000313" key="4">
    <source>
        <dbReference type="EMBL" id="BBZ18079.1"/>
    </source>
</evidence>
<evidence type="ECO:0000313" key="7">
    <source>
        <dbReference type="Proteomes" id="UP001154266"/>
    </source>
</evidence>
<protein>
    <submittedName>
        <fullName evidence="5">Class I SAM-dependent methyltransferase</fullName>
    </submittedName>
    <submittedName>
        <fullName evidence="4">Fatty-acid O-methyltransferase</fullName>
    </submittedName>
</protein>
<dbReference type="Gene3D" id="3.40.50.150">
    <property type="entry name" value="Vaccinia Virus protein VP39"/>
    <property type="match status" value="1"/>
</dbReference>
<sequence length="264" mass="29690">MSQLFTAPHRHFFQAAQNGFYRYLTRRLDDDVVFMNWCYETDPPMGIALDPNDEADRYPIQLYHATATQSDLTGKRVLEVGCGRGGGASYLTRTLNPASYTGLDLNASGIEFCRRRHQVPGLDFVVGNAEDLPFPDESFDAVINIESSHCYPHFDRFLSEVARVLTPGGVFLYADTRPQSHCERWDSDLNASALSVSAQRDITGEVIRGMELNSERWEAAADSLVPRFARRVARRGVPATGSKIWENAQNGLMPYRMYLMVKPA</sequence>
<feature type="domain" description="Methyltransferase type 11" evidence="3">
    <location>
        <begin position="78"/>
        <end position="172"/>
    </location>
</feature>
<dbReference type="AlphaFoldDB" id="A0A7I7WK98"/>
<dbReference type="PANTHER" id="PTHR44068">
    <property type="entry name" value="ZGC:194242"/>
    <property type="match status" value="1"/>
</dbReference>
<gene>
    <name evidence="4" type="primary">mtf2</name>
    <name evidence="4" type="ORF">MGAD_24140</name>
    <name evidence="5" type="ORF">MNO81_02995</name>
</gene>
<dbReference type="RefSeq" id="WP_163686704.1">
    <property type="nucleotide sequence ID" value="NZ_AP022608.1"/>
</dbReference>
<dbReference type="CDD" id="cd02440">
    <property type="entry name" value="AdoMet_MTases"/>
    <property type="match status" value="1"/>
</dbReference>
<reference evidence="4" key="2">
    <citation type="submission" date="2020-02" db="EMBL/GenBank/DDBJ databases">
        <authorList>
            <person name="Matsumoto Y."/>
            <person name="Motooka D."/>
            <person name="Nakamura S."/>
        </authorList>
    </citation>
    <scope>NUCLEOTIDE SEQUENCE</scope>
    <source>
        <strain evidence="4">JCM 12688</strain>
    </source>
</reference>
<dbReference type="EMBL" id="JAKZMO010000002">
    <property type="protein sequence ID" value="MDG5481763.1"/>
    <property type="molecule type" value="Genomic_DNA"/>
</dbReference>
<evidence type="ECO:0000313" key="5">
    <source>
        <dbReference type="EMBL" id="MDG5481763.1"/>
    </source>
</evidence>
<evidence type="ECO:0000256" key="2">
    <source>
        <dbReference type="ARBA" id="ARBA00022679"/>
    </source>
</evidence>
<dbReference type="InterPro" id="IPR050447">
    <property type="entry name" value="Erg6_SMT_methyltransf"/>
</dbReference>
<evidence type="ECO:0000256" key="1">
    <source>
        <dbReference type="ARBA" id="ARBA00022603"/>
    </source>
</evidence>
<keyword evidence="2 4" id="KW-0808">Transferase</keyword>
<name>A0A7I7WK98_MYCGU</name>
<evidence type="ECO:0000259" key="3">
    <source>
        <dbReference type="Pfam" id="PF08241"/>
    </source>
</evidence>
<keyword evidence="1 4" id="KW-0489">Methyltransferase</keyword>
<dbReference type="EMBL" id="AP022608">
    <property type="protein sequence ID" value="BBZ18079.1"/>
    <property type="molecule type" value="Genomic_DNA"/>
</dbReference>
<proteinExistence type="predicted"/>
<dbReference type="SUPFAM" id="SSF53335">
    <property type="entry name" value="S-adenosyl-L-methionine-dependent methyltransferases"/>
    <property type="match status" value="1"/>
</dbReference>
<dbReference type="NCBIfam" id="NF045823">
    <property type="entry name" value="PthPhpthDimycoMt"/>
    <property type="match status" value="1"/>
</dbReference>
<dbReference type="Proteomes" id="UP001154266">
    <property type="component" value="Unassembled WGS sequence"/>
</dbReference>
<dbReference type="Pfam" id="PF08241">
    <property type="entry name" value="Methyltransf_11"/>
    <property type="match status" value="1"/>
</dbReference>
<keyword evidence="7" id="KW-1185">Reference proteome</keyword>
<evidence type="ECO:0000313" key="6">
    <source>
        <dbReference type="Proteomes" id="UP000466187"/>
    </source>
</evidence>
<dbReference type="GO" id="GO:0032259">
    <property type="term" value="P:methylation"/>
    <property type="evidence" value="ECO:0007669"/>
    <property type="project" value="UniProtKB-KW"/>
</dbReference>
<dbReference type="GO" id="GO:0016126">
    <property type="term" value="P:sterol biosynthetic process"/>
    <property type="evidence" value="ECO:0007669"/>
    <property type="project" value="TreeGrafter"/>
</dbReference>
<accession>A0A7I7WK98</accession>
<dbReference type="InterPro" id="IPR013216">
    <property type="entry name" value="Methyltransf_11"/>
</dbReference>
<dbReference type="InterPro" id="IPR029063">
    <property type="entry name" value="SAM-dependent_MTases_sf"/>
</dbReference>
<reference evidence="4 6" key="1">
    <citation type="journal article" date="2019" name="Emerg. Microbes Infect.">
        <title>Comprehensive subspecies identification of 175 nontuberculous mycobacteria species based on 7547 genomic profiles.</title>
        <authorList>
            <person name="Matsumoto Y."/>
            <person name="Kinjo T."/>
            <person name="Motooka D."/>
            <person name="Nabeya D."/>
            <person name="Jung N."/>
            <person name="Uechi K."/>
            <person name="Horii T."/>
            <person name="Iida T."/>
            <person name="Fujita J."/>
            <person name="Nakamura S."/>
        </authorList>
    </citation>
    <scope>NUCLEOTIDE SEQUENCE [LARGE SCALE GENOMIC DNA]</scope>
    <source>
        <strain evidence="4 6">JCM 12688</strain>
    </source>
</reference>
<dbReference type="Proteomes" id="UP000466187">
    <property type="component" value="Chromosome"/>
</dbReference>